<evidence type="ECO:0000256" key="4">
    <source>
        <dbReference type="ARBA" id="ARBA00022989"/>
    </source>
</evidence>
<name>A0A8J2L7Z6_9HEXA</name>
<comment type="subcellular location">
    <subcellularLocation>
        <location evidence="1">Membrane</location>
        <topology evidence="1">Multi-pass membrane protein</topology>
    </subcellularLocation>
</comment>
<dbReference type="InterPro" id="IPR006043">
    <property type="entry name" value="NCS2"/>
</dbReference>
<dbReference type="GO" id="GO:0016020">
    <property type="term" value="C:membrane"/>
    <property type="evidence" value="ECO:0007669"/>
    <property type="project" value="UniProtKB-SubCell"/>
</dbReference>
<keyword evidence="5 6" id="KW-0472">Membrane</keyword>
<evidence type="ECO:0000313" key="8">
    <source>
        <dbReference type="Proteomes" id="UP000708208"/>
    </source>
</evidence>
<dbReference type="GO" id="GO:0022857">
    <property type="term" value="F:transmembrane transporter activity"/>
    <property type="evidence" value="ECO:0007669"/>
    <property type="project" value="InterPro"/>
</dbReference>
<evidence type="ECO:0000256" key="6">
    <source>
        <dbReference type="SAM" id="Phobius"/>
    </source>
</evidence>
<dbReference type="Pfam" id="PF00860">
    <property type="entry name" value="Xan_ur_permease"/>
    <property type="match status" value="1"/>
</dbReference>
<evidence type="ECO:0000256" key="1">
    <source>
        <dbReference type="ARBA" id="ARBA00004141"/>
    </source>
</evidence>
<dbReference type="EMBL" id="CAJVCH010541049">
    <property type="protein sequence ID" value="CAG7826765.1"/>
    <property type="molecule type" value="Genomic_DNA"/>
</dbReference>
<comment type="similarity">
    <text evidence="2">Belongs to the nucleobase:cation symporter-2 (NCS2) (TC 2.A.40) family.</text>
</comment>
<feature type="transmembrane region" description="Helical" evidence="6">
    <location>
        <begin position="210"/>
        <end position="227"/>
    </location>
</feature>
<keyword evidence="8" id="KW-1185">Reference proteome</keyword>
<feature type="transmembrane region" description="Helical" evidence="6">
    <location>
        <begin position="395"/>
        <end position="417"/>
    </location>
</feature>
<evidence type="ECO:0000256" key="2">
    <source>
        <dbReference type="ARBA" id="ARBA00008821"/>
    </source>
</evidence>
<evidence type="ECO:0000313" key="7">
    <source>
        <dbReference type="EMBL" id="CAG7826765.1"/>
    </source>
</evidence>
<comment type="caution">
    <text evidence="7">The sequence shown here is derived from an EMBL/GenBank/DDBJ whole genome shotgun (WGS) entry which is preliminary data.</text>
</comment>
<reference evidence="7" key="1">
    <citation type="submission" date="2021-06" db="EMBL/GenBank/DDBJ databases">
        <authorList>
            <person name="Hodson N. C."/>
            <person name="Mongue J. A."/>
            <person name="Jaron S. K."/>
        </authorList>
    </citation>
    <scope>NUCLEOTIDE SEQUENCE</scope>
</reference>
<feature type="transmembrane region" description="Helical" evidence="6">
    <location>
        <begin position="157"/>
        <end position="179"/>
    </location>
</feature>
<gene>
    <name evidence="7" type="ORF">AFUS01_LOCUS36804</name>
</gene>
<feature type="transmembrane region" description="Helical" evidence="6">
    <location>
        <begin position="252"/>
        <end position="275"/>
    </location>
</feature>
<dbReference type="PANTHER" id="PTHR11119">
    <property type="entry name" value="XANTHINE-URACIL / VITAMIN C PERMEASE FAMILY MEMBER"/>
    <property type="match status" value="1"/>
</dbReference>
<organism evidence="7 8">
    <name type="scientific">Allacma fusca</name>
    <dbReference type="NCBI Taxonomy" id="39272"/>
    <lineage>
        <taxon>Eukaryota</taxon>
        <taxon>Metazoa</taxon>
        <taxon>Ecdysozoa</taxon>
        <taxon>Arthropoda</taxon>
        <taxon>Hexapoda</taxon>
        <taxon>Collembola</taxon>
        <taxon>Symphypleona</taxon>
        <taxon>Sminthuridae</taxon>
        <taxon>Allacma</taxon>
    </lineage>
</organism>
<feature type="transmembrane region" description="Helical" evidence="6">
    <location>
        <begin position="487"/>
        <end position="507"/>
    </location>
</feature>
<feature type="transmembrane region" description="Helical" evidence="6">
    <location>
        <begin position="453"/>
        <end position="472"/>
    </location>
</feature>
<accession>A0A8J2L7Z6</accession>
<protein>
    <recommendedName>
        <fullName evidence="9">Solute carrier family 23 member 1-like</fullName>
    </recommendedName>
</protein>
<keyword evidence="3 6" id="KW-0812">Transmembrane</keyword>
<keyword evidence="4 6" id="KW-1133">Transmembrane helix</keyword>
<evidence type="ECO:0000256" key="3">
    <source>
        <dbReference type="ARBA" id="ARBA00022692"/>
    </source>
</evidence>
<dbReference type="Proteomes" id="UP000708208">
    <property type="component" value="Unassembled WGS sequence"/>
</dbReference>
<evidence type="ECO:0000256" key="5">
    <source>
        <dbReference type="ARBA" id="ARBA00023136"/>
    </source>
</evidence>
<feature type="transmembrane region" description="Helical" evidence="6">
    <location>
        <begin position="81"/>
        <end position="101"/>
    </location>
</feature>
<feature type="transmembrane region" description="Helical" evidence="6">
    <location>
        <begin position="53"/>
        <end position="74"/>
    </location>
</feature>
<dbReference type="OrthoDB" id="1641903at2759"/>
<proteinExistence type="inferred from homology"/>
<feature type="transmembrane region" description="Helical" evidence="6">
    <location>
        <begin position="423"/>
        <end position="446"/>
    </location>
</feature>
<evidence type="ECO:0008006" key="9">
    <source>
        <dbReference type="Google" id="ProtNLM"/>
    </source>
</evidence>
<dbReference type="AlphaFoldDB" id="A0A8J2L7Z6"/>
<sequence length="602" mass="64978">MEDTSVAVLSDTEKGVKGLAEPENDTESSEELLYKVEDVPPWYMCIFLGLQHYLQMVGATVACPFFLTPALCMADDDPDKANIISTLIFVSGIITLLQTTFGTRLPIIQGGSFSYLIPSLAILNLPQWQCPSSEDFETMSSENRTELWQVRMREIQGAIICGSLFEVFFAVTGIIGLISKYCTPLTVGPAITLIGISLFKQATAQASKNCIVAGATLLLLIIFSQYLRNIRVPLLPGKEQKAGKGLKQGFPIFQVFSVLLAVGVVWIMCGVLTVANVLKPGDAARTDAKISIITGSSWFRVPYPFQWGWPTVSLGAVLGIVCGVITTTVESVGDYCACATVSKKPTPPQHAINRGIFMEGFGSCLGGIWGSGNGSTSYSSNIGTISLTKVASRRVVQIAGIIMIVFGMIGKVGGIFVSMPDPVMAGMFLYLFPLIMAVGIGSLVDVSLSSGRNLFIICFSIFTGLSLSQYALSHPGMVQTGSETADSIIQIFLSTSMFIGGLIGFVLDNTVPGTDEERGITRRLEVENNAKLAGDTSYDLPIGMEWISKCKPLQYFPMSPSYSKHFLEILPFCKTSRGVDRGMNMDNFGDCNSLPAIESKNF</sequence>